<feature type="compositionally biased region" description="Polar residues" evidence="1">
    <location>
        <begin position="31"/>
        <end position="50"/>
    </location>
</feature>
<comment type="caution">
    <text evidence="2">The sequence shown here is derived from an EMBL/GenBank/DDBJ whole genome shotgun (WGS) entry which is preliminary data.</text>
</comment>
<organism evidence="2 3">
    <name type="scientific">Leptospira interrogans serovar Copenhageni str. LT2050</name>
    <dbReference type="NCBI Taxonomy" id="1001598"/>
    <lineage>
        <taxon>Bacteria</taxon>
        <taxon>Pseudomonadati</taxon>
        <taxon>Spirochaetota</taxon>
        <taxon>Spirochaetia</taxon>
        <taxon>Leptospirales</taxon>
        <taxon>Leptospiraceae</taxon>
        <taxon>Leptospira</taxon>
    </lineage>
</organism>
<dbReference type="EMBL" id="AFMD02000142">
    <property type="protein sequence ID" value="EMG23117.1"/>
    <property type="molecule type" value="Genomic_DNA"/>
</dbReference>
<proteinExistence type="predicted"/>
<evidence type="ECO:0000313" key="2">
    <source>
        <dbReference type="EMBL" id="EMG23117.1"/>
    </source>
</evidence>
<dbReference type="Proteomes" id="UP000011778">
    <property type="component" value="Unassembled WGS sequence"/>
</dbReference>
<feature type="region of interest" description="Disordered" evidence="1">
    <location>
        <begin position="30"/>
        <end position="50"/>
    </location>
</feature>
<dbReference type="AlphaFoldDB" id="M3IRE7"/>
<sequence length="50" mass="5575">MERESNERVYLQINRTFHLNASFHDFLSSGFAGSQDKTPAGTSLSGKTLK</sequence>
<name>M3IRE7_LEPIT</name>
<protein>
    <submittedName>
        <fullName evidence="2">Uncharacterized protein</fullName>
    </submittedName>
</protein>
<evidence type="ECO:0000256" key="1">
    <source>
        <dbReference type="SAM" id="MobiDB-lite"/>
    </source>
</evidence>
<gene>
    <name evidence="2" type="ORF">LEP1GSC150_5604</name>
</gene>
<reference evidence="2 3" key="1">
    <citation type="submission" date="2013-02" db="EMBL/GenBank/DDBJ databases">
        <authorList>
            <person name="Harkins D.M."/>
            <person name="Durkin A.S."/>
            <person name="Brinkac L.M."/>
            <person name="Haft D.H."/>
            <person name="Selengut J.D."/>
            <person name="Sanka R."/>
            <person name="DePew J."/>
            <person name="Purushe J."/>
            <person name="Tulsiani S.M."/>
            <person name="Graham G.C."/>
            <person name="Burns M.-A."/>
            <person name="Dohnt M.F."/>
            <person name="Smythe L.D."/>
            <person name="McKay D.B."/>
            <person name="Craig S.B."/>
            <person name="Vinetz J.M."/>
            <person name="Sutton G.G."/>
            <person name="Nierman W.C."/>
            <person name="Fouts D.E."/>
        </authorList>
    </citation>
    <scope>NUCLEOTIDE SEQUENCE [LARGE SCALE GENOMIC DNA]</scope>
    <source>
        <strain evidence="2 3">LT2050</strain>
    </source>
</reference>
<accession>M3IRE7</accession>
<evidence type="ECO:0000313" key="3">
    <source>
        <dbReference type="Proteomes" id="UP000011778"/>
    </source>
</evidence>